<name>A0A0D8Y1T8_DICVI</name>
<gene>
    <name evidence="2" type="ORF">DICVIV_03052</name>
</gene>
<evidence type="ECO:0000256" key="1">
    <source>
        <dbReference type="SAM" id="Phobius"/>
    </source>
</evidence>
<feature type="transmembrane region" description="Helical" evidence="1">
    <location>
        <begin position="15"/>
        <end position="33"/>
    </location>
</feature>
<keyword evidence="3" id="KW-1185">Reference proteome</keyword>
<organism evidence="2 3">
    <name type="scientific">Dictyocaulus viviparus</name>
    <name type="common">Bovine lungworm</name>
    <dbReference type="NCBI Taxonomy" id="29172"/>
    <lineage>
        <taxon>Eukaryota</taxon>
        <taxon>Metazoa</taxon>
        <taxon>Ecdysozoa</taxon>
        <taxon>Nematoda</taxon>
        <taxon>Chromadorea</taxon>
        <taxon>Rhabditida</taxon>
        <taxon>Rhabditina</taxon>
        <taxon>Rhabditomorpha</taxon>
        <taxon>Strongyloidea</taxon>
        <taxon>Metastrongylidae</taxon>
        <taxon>Dictyocaulus</taxon>
    </lineage>
</organism>
<dbReference type="AlphaFoldDB" id="A0A0D8Y1T8"/>
<evidence type="ECO:0000313" key="2">
    <source>
        <dbReference type="EMBL" id="KJH50803.1"/>
    </source>
</evidence>
<proteinExistence type="predicted"/>
<dbReference type="EMBL" id="KN716197">
    <property type="protein sequence ID" value="KJH50803.1"/>
    <property type="molecule type" value="Genomic_DNA"/>
</dbReference>
<dbReference type="OrthoDB" id="5852501at2759"/>
<keyword evidence="1" id="KW-1133">Transmembrane helix</keyword>
<accession>A0A0D8Y1T8</accession>
<dbReference type="Proteomes" id="UP000053766">
    <property type="component" value="Unassembled WGS sequence"/>
</dbReference>
<feature type="transmembrane region" description="Helical" evidence="1">
    <location>
        <begin position="53"/>
        <end position="76"/>
    </location>
</feature>
<reference evidence="2 3" key="1">
    <citation type="submission" date="2013-11" db="EMBL/GenBank/DDBJ databases">
        <title>Draft genome of the bovine lungworm Dictyocaulus viviparus.</title>
        <authorList>
            <person name="Mitreva M."/>
        </authorList>
    </citation>
    <scope>NUCLEOTIDE SEQUENCE [LARGE SCALE GENOMIC DNA]</scope>
    <source>
        <strain evidence="2 3">HannoverDv2000</strain>
    </source>
</reference>
<sequence>MRVPPPTDRHTPSKGSLSILVTVQLIIAIILLLENSLNLTKNVDHFESDETKSVVFAAWLLIILWLVTIFTSLAALLTNSFNLLLPHLIWTIPLCGICLCCSFTFYLSDTRPWTMILSTGISVLLGVTIFVELRCFFEMRRYLR</sequence>
<reference evidence="3" key="2">
    <citation type="journal article" date="2016" name="Sci. Rep.">
        <title>Dictyocaulus viviparus genome, variome and transcriptome elucidate lungworm biology and support future intervention.</title>
        <authorList>
            <person name="McNulty S.N."/>
            <person name="Strube C."/>
            <person name="Rosa B.A."/>
            <person name="Martin J.C."/>
            <person name="Tyagi R."/>
            <person name="Choi Y.J."/>
            <person name="Wang Q."/>
            <person name="Hallsworth Pepin K."/>
            <person name="Zhang X."/>
            <person name="Ozersky P."/>
            <person name="Wilson R.K."/>
            <person name="Sternberg P.W."/>
            <person name="Gasser R.B."/>
            <person name="Mitreva M."/>
        </authorList>
    </citation>
    <scope>NUCLEOTIDE SEQUENCE [LARGE SCALE GENOMIC DNA]</scope>
    <source>
        <strain evidence="3">HannoverDv2000</strain>
    </source>
</reference>
<protein>
    <submittedName>
        <fullName evidence="2">Uncharacterized protein</fullName>
    </submittedName>
</protein>
<evidence type="ECO:0000313" key="3">
    <source>
        <dbReference type="Proteomes" id="UP000053766"/>
    </source>
</evidence>
<feature type="transmembrane region" description="Helical" evidence="1">
    <location>
        <begin position="88"/>
        <end position="107"/>
    </location>
</feature>
<feature type="transmembrane region" description="Helical" evidence="1">
    <location>
        <begin position="113"/>
        <end position="137"/>
    </location>
</feature>
<keyword evidence="1" id="KW-0472">Membrane</keyword>
<keyword evidence="1" id="KW-0812">Transmembrane</keyword>